<dbReference type="eggNOG" id="COG0526">
    <property type="taxonomic scope" value="Bacteria"/>
</dbReference>
<dbReference type="Pfam" id="PF05768">
    <property type="entry name" value="Glrx-like"/>
    <property type="match status" value="1"/>
</dbReference>
<dbReference type="SMR" id="Q3SH46"/>
<dbReference type="HOGENOM" id="CLU_125054_1_1_4"/>
<sequence>MSKTLTLYTRAGCPLCEEMAGAAAAALSGTGHRIAPRDVDADPALKARYGWDVPLLFDGEAELCRHELDVAAVRDWLRLNP</sequence>
<dbReference type="InterPro" id="IPR036249">
    <property type="entry name" value="Thioredoxin-like_sf"/>
</dbReference>
<gene>
    <name evidence="1" type="ordered locus">Tbd_2090</name>
</gene>
<dbReference type="RefSeq" id="WP_011312602.1">
    <property type="nucleotide sequence ID" value="NC_007404.1"/>
</dbReference>
<evidence type="ECO:0000313" key="2">
    <source>
        <dbReference type="Proteomes" id="UP000008291"/>
    </source>
</evidence>
<reference evidence="1 2" key="1">
    <citation type="journal article" date="2006" name="J. Bacteriol.">
        <title>The genome sequence of the obligately chemolithoautotrophic, facultatively anaerobic bacterium Thiobacillus denitrificans.</title>
        <authorList>
            <person name="Beller H.R."/>
            <person name="Chain P.S."/>
            <person name="Letain T.E."/>
            <person name="Chakicherla A."/>
            <person name="Larimer F.W."/>
            <person name="Richardson P.M."/>
            <person name="Coleman M.A."/>
            <person name="Wood A.P."/>
            <person name="Kelly D.P."/>
        </authorList>
    </citation>
    <scope>NUCLEOTIDE SEQUENCE [LARGE SCALE GENOMIC DNA]</scope>
    <source>
        <strain evidence="1 2">ATCC 25259</strain>
    </source>
</reference>
<evidence type="ECO:0000313" key="1">
    <source>
        <dbReference type="EMBL" id="AAZ98043.1"/>
    </source>
</evidence>
<dbReference type="EMBL" id="CP000116">
    <property type="protein sequence ID" value="AAZ98043.1"/>
    <property type="molecule type" value="Genomic_DNA"/>
</dbReference>
<protein>
    <recommendedName>
        <fullName evidence="3">Glutaredoxin</fullName>
    </recommendedName>
</protein>
<proteinExistence type="predicted"/>
<dbReference type="KEGG" id="tbd:Tbd_2090"/>
<keyword evidence="2" id="KW-1185">Reference proteome</keyword>
<dbReference type="SUPFAM" id="SSF52833">
    <property type="entry name" value="Thioredoxin-like"/>
    <property type="match status" value="1"/>
</dbReference>
<organism evidence="1 2">
    <name type="scientific">Thiobacillus denitrificans (strain ATCC 25259 / T1)</name>
    <dbReference type="NCBI Taxonomy" id="292415"/>
    <lineage>
        <taxon>Bacteria</taxon>
        <taxon>Pseudomonadati</taxon>
        <taxon>Pseudomonadota</taxon>
        <taxon>Betaproteobacteria</taxon>
        <taxon>Nitrosomonadales</taxon>
        <taxon>Thiobacillaceae</taxon>
        <taxon>Thiobacillus</taxon>
    </lineage>
</organism>
<evidence type="ECO:0008006" key="3">
    <source>
        <dbReference type="Google" id="ProtNLM"/>
    </source>
</evidence>
<dbReference type="InterPro" id="IPR008554">
    <property type="entry name" value="Glutaredoxin-like"/>
</dbReference>
<dbReference type="AlphaFoldDB" id="Q3SH46"/>
<dbReference type="Gene3D" id="3.40.30.10">
    <property type="entry name" value="Glutaredoxin"/>
    <property type="match status" value="1"/>
</dbReference>
<name>Q3SH46_THIDA</name>
<dbReference type="STRING" id="292415.Tbd_2090"/>
<dbReference type="Proteomes" id="UP000008291">
    <property type="component" value="Chromosome"/>
</dbReference>
<accession>Q3SH46</accession>
<dbReference type="OrthoDB" id="8779161at2"/>